<dbReference type="PANTHER" id="PTHR10963:SF24">
    <property type="entry name" value="GLYCOSIDASE C21B10.07-RELATED"/>
    <property type="match status" value="1"/>
</dbReference>
<dbReference type="EMBL" id="CDMC01000005">
    <property type="protein sequence ID" value="CEL06252.1"/>
    <property type="molecule type" value="Genomic_DNA"/>
</dbReference>
<evidence type="ECO:0000256" key="2">
    <source>
        <dbReference type="ARBA" id="ARBA00004609"/>
    </source>
</evidence>
<comment type="catalytic activity">
    <reaction evidence="1">
        <text>Endohydrolysis of (1-&gt;3)- or (1-&gt;4)-linkages in beta-D-glucans when the glucose residue whose reducing group is involved in the linkage to be hydrolyzed is itself substituted at C-3.</text>
        <dbReference type="EC" id="3.2.1.6"/>
    </reaction>
</comment>
<dbReference type="STRING" id="454130.A0A0U5CAL4"/>
<dbReference type="InterPro" id="IPR013320">
    <property type="entry name" value="ConA-like_dom_sf"/>
</dbReference>
<evidence type="ECO:0000256" key="11">
    <source>
        <dbReference type="ARBA" id="ARBA00023295"/>
    </source>
</evidence>
<feature type="signal peptide" evidence="13">
    <location>
        <begin position="1"/>
        <end position="20"/>
    </location>
</feature>
<dbReference type="Proteomes" id="UP000054771">
    <property type="component" value="Unassembled WGS sequence"/>
</dbReference>
<evidence type="ECO:0000313" key="16">
    <source>
        <dbReference type="Proteomes" id="UP000054771"/>
    </source>
</evidence>
<dbReference type="CDD" id="cd02181">
    <property type="entry name" value="GH16_fungal_Lam16A_glucanase"/>
    <property type="match status" value="1"/>
</dbReference>
<dbReference type="SUPFAM" id="SSF49899">
    <property type="entry name" value="Concanavalin A-like lectins/glucanases"/>
    <property type="match status" value="1"/>
</dbReference>
<dbReference type="PANTHER" id="PTHR10963">
    <property type="entry name" value="GLYCOSYL HYDROLASE-RELATED"/>
    <property type="match status" value="1"/>
</dbReference>
<dbReference type="InterPro" id="IPR000757">
    <property type="entry name" value="Beta-glucanase-like"/>
</dbReference>
<dbReference type="Gene3D" id="2.60.120.200">
    <property type="match status" value="1"/>
</dbReference>
<dbReference type="InterPro" id="IPR050546">
    <property type="entry name" value="Glycosyl_Hydrlase_16"/>
</dbReference>
<evidence type="ECO:0000256" key="12">
    <source>
        <dbReference type="SAM" id="MobiDB-lite"/>
    </source>
</evidence>
<evidence type="ECO:0000259" key="14">
    <source>
        <dbReference type="PROSITE" id="PS51762"/>
    </source>
</evidence>
<keyword evidence="11" id="KW-0326">Glycosidase</keyword>
<protein>
    <recommendedName>
        <fullName evidence="4">endo-1,3(4)-beta-glucanase</fullName>
        <ecNumber evidence="4">3.2.1.6</ecNumber>
    </recommendedName>
</protein>
<dbReference type="EC" id="3.2.1.6" evidence="4"/>
<feature type="domain" description="GH16" evidence="14">
    <location>
        <begin position="23"/>
        <end position="277"/>
    </location>
</feature>
<dbReference type="GO" id="GO:0005886">
    <property type="term" value="C:plasma membrane"/>
    <property type="evidence" value="ECO:0007669"/>
    <property type="project" value="UniProtKB-SubCell"/>
</dbReference>
<evidence type="ECO:0000256" key="13">
    <source>
        <dbReference type="SAM" id="SignalP"/>
    </source>
</evidence>
<comment type="subcellular location">
    <subcellularLocation>
        <location evidence="2">Cell membrane</location>
        <topology evidence="2">Lipid-anchor</topology>
        <topology evidence="2">GPI-anchor</topology>
    </subcellularLocation>
</comment>
<evidence type="ECO:0000256" key="1">
    <source>
        <dbReference type="ARBA" id="ARBA00000124"/>
    </source>
</evidence>
<evidence type="ECO:0000256" key="4">
    <source>
        <dbReference type="ARBA" id="ARBA00012599"/>
    </source>
</evidence>
<evidence type="ECO:0000313" key="15">
    <source>
        <dbReference type="EMBL" id="CEL06252.1"/>
    </source>
</evidence>
<sequence length="343" mass="36662">MRVTSALLPVLGLAAESASAAYVLWDDYSPDSFFDKFSFFTDRDPTNGFVDYVDRGTAQNAGLISAGSSVYMGVDHTNIASSGRQSVRLSSTQTYHHGLFIIDLGHMPTGCGTWPAFWILGPDWPNGGEIDIIENVNEATNNHMTLHTSDGCSIDPTGFSGSLLTSNCYVQASGQDNNAGCGIQATSSNSYGAGFNGAGGGVYATEWTGNAISIWFFPRSSIPGDISSGNPNPSSWGIPAARFAGNCDIDSHFTDMQIIFDITFCGDWAGNVWGSGSCSAHGSCQNYVANNPSAFSEAYWDINSLRVYEDSASAKKRASEVGNTPQAREFPRRSMRTRSASIE</sequence>
<dbReference type="OrthoDB" id="192832at2759"/>
<reference evidence="16" key="1">
    <citation type="journal article" date="2016" name="Genome Announc.">
        <title>Draft genome sequences of fungus Aspergillus calidoustus.</title>
        <authorList>
            <person name="Horn F."/>
            <person name="Linde J."/>
            <person name="Mattern D.J."/>
            <person name="Walther G."/>
            <person name="Guthke R."/>
            <person name="Scherlach K."/>
            <person name="Martin K."/>
            <person name="Brakhage A.A."/>
            <person name="Petzke L."/>
            <person name="Valiante V."/>
        </authorList>
    </citation>
    <scope>NUCLEOTIDE SEQUENCE [LARGE SCALE GENOMIC DNA]</scope>
    <source>
        <strain evidence="16">SF006504</strain>
    </source>
</reference>
<keyword evidence="8" id="KW-0624">Polysaccharide degradation</keyword>
<keyword evidence="8" id="KW-0136">Cellulose degradation</keyword>
<dbReference type="FunFam" id="2.60.120.200:FF:000114">
    <property type="entry name" value="Probable endo-1,3(4)-beta-glucanase NFIA_089530"/>
    <property type="match status" value="1"/>
</dbReference>
<organism evidence="15 16">
    <name type="scientific">Aspergillus calidoustus</name>
    <dbReference type="NCBI Taxonomy" id="454130"/>
    <lineage>
        <taxon>Eukaryota</taxon>
        <taxon>Fungi</taxon>
        <taxon>Dikarya</taxon>
        <taxon>Ascomycota</taxon>
        <taxon>Pezizomycotina</taxon>
        <taxon>Eurotiomycetes</taxon>
        <taxon>Eurotiomycetidae</taxon>
        <taxon>Eurotiales</taxon>
        <taxon>Aspergillaceae</taxon>
        <taxon>Aspergillus</taxon>
        <taxon>Aspergillus subgen. Nidulantes</taxon>
    </lineage>
</organism>
<dbReference type="GO" id="GO:0052861">
    <property type="term" value="F:endo-1,3(4)-beta-glucanase activity"/>
    <property type="evidence" value="ECO:0007669"/>
    <property type="project" value="UniProtKB-EC"/>
</dbReference>
<keyword evidence="8" id="KW-0119">Carbohydrate metabolism</keyword>
<dbReference type="PROSITE" id="PS51762">
    <property type="entry name" value="GH16_2"/>
    <property type="match status" value="1"/>
</dbReference>
<dbReference type="AlphaFoldDB" id="A0A0U5CAL4"/>
<evidence type="ECO:0000256" key="6">
    <source>
        <dbReference type="ARBA" id="ARBA00022622"/>
    </source>
</evidence>
<feature type="chain" id="PRO_5006855650" description="endo-1,3(4)-beta-glucanase" evidence="13">
    <location>
        <begin position="21"/>
        <end position="343"/>
    </location>
</feature>
<keyword evidence="9" id="KW-0472">Membrane</keyword>
<dbReference type="Pfam" id="PF26113">
    <property type="entry name" value="GH16_XgeA"/>
    <property type="match status" value="1"/>
</dbReference>
<keyword evidence="5" id="KW-1003">Cell membrane</keyword>
<name>A0A0U5CAL4_ASPCI</name>
<dbReference type="GO" id="GO:0030245">
    <property type="term" value="P:cellulose catabolic process"/>
    <property type="evidence" value="ECO:0007669"/>
    <property type="project" value="UniProtKB-KW"/>
</dbReference>
<keyword evidence="16" id="KW-1185">Reference proteome</keyword>
<dbReference type="OMA" id="NGPNWPE"/>
<evidence type="ECO:0000256" key="7">
    <source>
        <dbReference type="ARBA" id="ARBA00022801"/>
    </source>
</evidence>
<evidence type="ECO:0000256" key="3">
    <source>
        <dbReference type="ARBA" id="ARBA00006865"/>
    </source>
</evidence>
<proteinExistence type="inferred from homology"/>
<comment type="similarity">
    <text evidence="3">Belongs to the glycosyl hydrolase 16 family.</text>
</comment>
<accession>A0A0U5CAL4</accession>
<evidence type="ECO:0000256" key="10">
    <source>
        <dbReference type="ARBA" id="ARBA00023288"/>
    </source>
</evidence>
<gene>
    <name evidence="15" type="ORF">ASPCAL07359</name>
</gene>
<keyword evidence="6" id="KW-0325">Glycoprotein</keyword>
<keyword evidence="10" id="KW-0449">Lipoprotein</keyword>
<keyword evidence="13" id="KW-0732">Signal</keyword>
<evidence type="ECO:0000256" key="8">
    <source>
        <dbReference type="ARBA" id="ARBA00023001"/>
    </source>
</evidence>
<evidence type="ECO:0000256" key="5">
    <source>
        <dbReference type="ARBA" id="ARBA00022475"/>
    </source>
</evidence>
<evidence type="ECO:0000256" key="9">
    <source>
        <dbReference type="ARBA" id="ARBA00023136"/>
    </source>
</evidence>
<dbReference type="GO" id="GO:0098552">
    <property type="term" value="C:side of membrane"/>
    <property type="evidence" value="ECO:0007669"/>
    <property type="project" value="UniProtKB-KW"/>
</dbReference>
<feature type="region of interest" description="Disordered" evidence="12">
    <location>
        <begin position="315"/>
        <end position="343"/>
    </location>
</feature>
<keyword evidence="6" id="KW-0336">GPI-anchor</keyword>
<keyword evidence="7" id="KW-0378">Hydrolase</keyword>